<dbReference type="EMBL" id="JBANAX010000299">
    <property type="protein sequence ID" value="KAL1214795.1"/>
    <property type="molecule type" value="Genomic_DNA"/>
</dbReference>
<dbReference type="InterPro" id="IPR015915">
    <property type="entry name" value="Kelch-typ_b-propeller"/>
</dbReference>
<dbReference type="PANTHER" id="PTHR24414">
    <property type="entry name" value="F-BOX/KELCH-REPEAT PROTEIN SKIP4"/>
    <property type="match status" value="1"/>
</dbReference>
<dbReference type="SMART" id="SM00256">
    <property type="entry name" value="FBOX"/>
    <property type="match status" value="1"/>
</dbReference>
<sequence>MTNIKESSPVYIPYIPDDVLLNCLARVSRLYYPTLSLVSKRFRSLVASLDLYDIRTFLGRTENCLYVCILFGSELIPRWFTLSRRPTRIRKLNSRWFGSCFRPYRVLTNPPTIMKEEKKSSDINLMVSIPPRSLAPPLELTRIAIGSNIYLGCIDNNGAFTSRFFFMDCRSHTLHEVPSTRVARKYIHMKVLDGKVYVVEGSKDPDYSNLIEFFDTKTLIWEHVPSPSVEIGYVSECLVFNRKLYLFGDKIMVYKPTENKWDDVGLEMPLHWVPSYLCCVVDNIIYSYGKNGVLCWYDSQGRSWKLLKGLEKLPKLPEDYTCVRLVEYGEKIAVLWEKKVCGLDNKKIWCAAIALEKGNGQTIYGKIEWCDVVLTVPKSSFIWEFTTVNV</sequence>
<evidence type="ECO:0000313" key="2">
    <source>
        <dbReference type="EMBL" id="KAL1214795.1"/>
    </source>
</evidence>
<dbReference type="SUPFAM" id="SSF117281">
    <property type="entry name" value="Kelch motif"/>
    <property type="match status" value="1"/>
</dbReference>
<dbReference type="InterPro" id="IPR001810">
    <property type="entry name" value="F-box_dom"/>
</dbReference>
<organism evidence="2 3">
    <name type="scientific">Cardamine amara subsp. amara</name>
    <dbReference type="NCBI Taxonomy" id="228776"/>
    <lineage>
        <taxon>Eukaryota</taxon>
        <taxon>Viridiplantae</taxon>
        <taxon>Streptophyta</taxon>
        <taxon>Embryophyta</taxon>
        <taxon>Tracheophyta</taxon>
        <taxon>Spermatophyta</taxon>
        <taxon>Magnoliopsida</taxon>
        <taxon>eudicotyledons</taxon>
        <taxon>Gunneridae</taxon>
        <taxon>Pentapetalae</taxon>
        <taxon>rosids</taxon>
        <taxon>malvids</taxon>
        <taxon>Brassicales</taxon>
        <taxon>Brassicaceae</taxon>
        <taxon>Cardamineae</taxon>
        <taxon>Cardamine</taxon>
    </lineage>
</organism>
<dbReference type="Pfam" id="PF00646">
    <property type="entry name" value="F-box"/>
    <property type="match status" value="1"/>
</dbReference>
<dbReference type="CDD" id="cd22152">
    <property type="entry name" value="F-box_AtAFR-like"/>
    <property type="match status" value="1"/>
</dbReference>
<keyword evidence="3" id="KW-1185">Reference proteome</keyword>
<accession>A0ABD1BI04</accession>
<dbReference type="PANTHER" id="PTHR24414:SF82">
    <property type="entry name" value="GALACTOSE OXIDASE_KELCH REPEAT SUPERFAMILY PROTEIN"/>
    <property type="match status" value="1"/>
</dbReference>
<protein>
    <submittedName>
        <fullName evidence="2">F-box/kelch-repeat protein</fullName>
    </submittedName>
</protein>
<dbReference type="Pfam" id="PF25210">
    <property type="entry name" value="Kelch_FKB95"/>
    <property type="match status" value="1"/>
</dbReference>
<evidence type="ECO:0000259" key="1">
    <source>
        <dbReference type="PROSITE" id="PS50181"/>
    </source>
</evidence>
<comment type="caution">
    <text evidence="2">The sequence shown here is derived from an EMBL/GenBank/DDBJ whole genome shotgun (WGS) entry which is preliminary data.</text>
</comment>
<gene>
    <name evidence="2" type="ORF">V5N11_004354</name>
</gene>
<proteinExistence type="predicted"/>
<evidence type="ECO:0000313" key="3">
    <source>
        <dbReference type="Proteomes" id="UP001558713"/>
    </source>
</evidence>
<name>A0ABD1BI04_CARAN</name>
<reference evidence="2 3" key="1">
    <citation type="submission" date="2024-04" db="EMBL/GenBank/DDBJ databases">
        <title>Genome assembly C_amara_ONT_v2.</title>
        <authorList>
            <person name="Yant L."/>
            <person name="Moore C."/>
            <person name="Slenker M."/>
        </authorList>
    </citation>
    <scope>NUCLEOTIDE SEQUENCE [LARGE SCALE GENOMIC DNA]</scope>
    <source>
        <tissue evidence="2">Leaf</tissue>
    </source>
</reference>
<dbReference type="InterPro" id="IPR057499">
    <property type="entry name" value="Kelch_FKB95"/>
</dbReference>
<dbReference type="PROSITE" id="PS50181">
    <property type="entry name" value="FBOX"/>
    <property type="match status" value="1"/>
</dbReference>
<feature type="domain" description="F-box" evidence="1">
    <location>
        <begin position="9"/>
        <end position="55"/>
    </location>
</feature>
<dbReference type="AlphaFoldDB" id="A0ABD1BI04"/>
<dbReference type="Gene3D" id="2.120.10.80">
    <property type="entry name" value="Kelch-type beta propeller"/>
    <property type="match status" value="1"/>
</dbReference>
<dbReference type="Proteomes" id="UP001558713">
    <property type="component" value="Unassembled WGS sequence"/>
</dbReference>
<dbReference type="InterPro" id="IPR050354">
    <property type="entry name" value="F-box/kelch-repeat_ARATH"/>
</dbReference>